<sequence>MYFEFDDSRRIHAPYTDPYYRHPVWKAPPFNTPTLNWKRGMYAWSTAALLMEPVNHFHSHVKLMNQFYEWPKTRSEYNIFFKEVFRLPDFWPELFKKVAFSLVSGAGDVGVKLAAWQWIYGGTSSPQEYADYNSFKHLFCAIEAILPVCWTGIPFENARRAYFADKTWPAELRKGYTSPLNALVRIPFEEGAAFLFKGGFPIWTSSFVFWTTFCTFYSFLKNKFFFFWVYQDFNYNYCKSLMMGFSFGVASFLSYPLLFTRTMVDLWPKERGGHCTWNNSYRQCAKWMIENMDQLYFNYMAGFTTWMRRYGISYSIALWTADNLGMFSNVNDSWQAIESQSPISAESV</sequence>
<name>A0A8J8P5K9_HALGN</name>
<organism evidence="6 7">
    <name type="scientific">Halteria grandinella</name>
    <dbReference type="NCBI Taxonomy" id="5974"/>
    <lineage>
        <taxon>Eukaryota</taxon>
        <taxon>Sar</taxon>
        <taxon>Alveolata</taxon>
        <taxon>Ciliophora</taxon>
        <taxon>Intramacronucleata</taxon>
        <taxon>Spirotrichea</taxon>
        <taxon>Stichotrichia</taxon>
        <taxon>Sporadotrichida</taxon>
        <taxon>Halteriidae</taxon>
        <taxon>Halteria</taxon>
    </lineage>
</organism>
<keyword evidence="3 4" id="KW-0472">Membrane</keyword>
<evidence type="ECO:0000256" key="3">
    <source>
        <dbReference type="ARBA" id="ARBA00023136"/>
    </source>
</evidence>
<dbReference type="InterPro" id="IPR018108">
    <property type="entry name" value="MCP_transmembrane"/>
</dbReference>
<dbReference type="GO" id="GO:0016020">
    <property type="term" value="C:membrane"/>
    <property type="evidence" value="ECO:0007669"/>
    <property type="project" value="UniProtKB-SubCell"/>
</dbReference>
<evidence type="ECO:0000313" key="6">
    <source>
        <dbReference type="EMBL" id="TNV87522.1"/>
    </source>
</evidence>
<proteinExistence type="predicted"/>
<evidence type="ECO:0000256" key="5">
    <source>
        <dbReference type="SAM" id="Phobius"/>
    </source>
</evidence>
<keyword evidence="7" id="KW-1185">Reference proteome</keyword>
<evidence type="ECO:0000313" key="7">
    <source>
        <dbReference type="Proteomes" id="UP000785679"/>
    </source>
</evidence>
<dbReference type="OrthoDB" id="304182at2759"/>
<dbReference type="SUPFAM" id="SSF103506">
    <property type="entry name" value="Mitochondrial carrier"/>
    <property type="match status" value="1"/>
</dbReference>
<dbReference type="Proteomes" id="UP000785679">
    <property type="component" value="Unassembled WGS sequence"/>
</dbReference>
<dbReference type="EMBL" id="RRYP01000385">
    <property type="protein sequence ID" value="TNV87522.1"/>
    <property type="molecule type" value="Genomic_DNA"/>
</dbReference>
<keyword evidence="5" id="KW-1133">Transmembrane helix</keyword>
<comment type="caution">
    <text evidence="6">The sequence shown here is derived from an EMBL/GenBank/DDBJ whole genome shotgun (WGS) entry which is preliminary data.</text>
</comment>
<evidence type="ECO:0000256" key="1">
    <source>
        <dbReference type="ARBA" id="ARBA00004141"/>
    </source>
</evidence>
<keyword evidence="2 4" id="KW-0812">Transmembrane</keyword>
<dbReference type="Gene3D" id="1.50.40.10">
    <property type="entry name" value="Mitochondrial carrier domain"/>
    <property type="match status" value="1"/>
</dbReference>
<evidence type="ECO:0000256" key="2">
    <source>
        <dbReference type="ARBA" id="ARBA00022692"/>
    </source>
</evidence>
<dbReference type="AlphaFoldDB" id="A0A8J8P5K9"/>
<dbReference type="InterPro" id="IPR023395">
    <property type="entry name" value="MCP_dom_sf"/>
</dbReference>
<protein>
    <submittedName>
        <fullName evidence="6">Uncharacterized protein</fullName>
    </submittedName>
</protein>
<feature type="transmembrane region" description="Helical" evidence="5">
    <location>
        <begin position="240"/>
        <end position="259"/>
    </location>
</feature>
<feature type="transmembrane region" description="Helical" evidence="5">
    <location>
        <begin position="200"/>
        <end position="220"/>
    </location>
</feature>
<reference evidence="6" key="1">
    <citation type="submission" date="2019-06" db="EMBL/GenBank/DDBJ databases">
        <authorList>
            <person name="Zheng W."/>
        </authorList>
    </citation>
    <scope>NUCLEOTIDE SEQUENCE</scope>
    <source>
        <strain evidence="6">QDHG01</strain>
    </source>
</reference>
<feature type="repeat" description="Solcar" evidence="4">
    <location>
        <begin position="132"/>
        <end position="223"/>
    </location>
</feature>
<evidence type="ECO:0000256" key="4">
    <source>
        <dbReference type="PROSITE-ProRule" id="PRU00282"/>
    </source>
</evidence>
<comment type="subcellular location">
    <subcellularLocation>
        <location evidence="1">Membrane</location>
        <topology evidence="1">Multi-pass membrane protein</topology>
    </subcellularLocation>
</comment>
<gene>
    <name evidence="6" type="ORF">FGO68_gene14221</name>
</gene>
<dbReference type="PROSITE" id="PS50920">
    <property type="entry name" value="SOLCAR"/>
    <property type="match status" value="1"/>
</dbReference>
<accession>A0A8J8P5K9</accession>